<dbReference type="PRINTS" id="PR00449">
    <property type="entry name" value="RASTRNSFRMNG"/>
</dbReference>
<dbReference type="AlphaFoldDB" id="A0A0F9RXY2"/>
<dbReference type="CDD" id="cd00154">
    <property type="entry name" value="Rab"/>
    <property type="match status" value="1"/>
</dbReference>
<sequence>MSVYNYNVKVVLIGDDTEGMTYLASSFSESYFDADYKYTIGVDFHVNVLSVFGRTMKMQLWELLCSERFKSLAPMYYRGAVGAIIIFDISKSDFRYDLEDTIQLIRERAGDIPIVLLTFKHHSKEIQIVSGVERMLTANNYNDSLLAEISLIPNQNPEVIFNKLAEHIIERLEISPPPRPMELPSSTRTEFIINDYLKLRLESGKTNIYVGGRLFKQCKYLLLDIPVTNVRDYDEIESIDEAAEKLDHSMERGQLRTYRLSPDIEFWGHCSNLQVWNENEYDSRILHSNLAFPLLRALVKEGDPLAKKVFKEEIAQRLASGYPSVVQHLINQGYLEYLNKEDLNTLLDDRNFIKNLPKWFNNFKDIPKLLSRRIKAKLNNLKCSSCGSKISHAQIKTFLNRDAFRCKYCYTYIFKD</sequence>
<dbReference type="Pfam" id="PF00071">
    <property type="entry name" value="Ras"/>
    <property type="match status" value="1"/>
</dbReference>
<dbReference type="PANTHER" id="PTHR47977">
    <property type="entry name" value="RAS-RELATED PROTEIN RAB"/>
    <property type="match status" value="1"/>
</dbReference>
<dbReference type="SMART" id="SM00175">
    <property type="entry name" value="RAB"/>
    <property type="match status" value="1"/>
</dbReference>
<dbReference type="InterPro" id="IPR001806">
    <property type="entry name" value="Small_GTPase"/>
</dbReference>
<reference evidence="3" key="1">
    <citation type="journal article" date="2015" name="Nature">
        <title>Complex archaea that bridge the gap between prokaryotes and eukaryotes.</title>
        <authorList>
            <person name="Spang A."/>
            <person name="Saw J.H."/>
            <person name="Jorgensen S.L."/>
            <person name="Zaremba-Niedzwiedzka K."/>
            <person name="Martijn J."/>
            <person name="Lind A.E."/>
            <person name="van Eijk R."/>
            <person name="Schleper C."/>
            <person name="Guy L."/>
            <person name="Ettema T.J."/>
        </authorList>
    </citation>
    <scope>NUCLEOTIDE SEQUENCE</scope>
</reference>
<dbReference type="Gene3D" id="3.40.50.300">
    <property type="entry name" value="P-loop containing nucleotide triphosphate hydrolases"/>
    <property type="match status" value="1"/>
</dbReference>
<proteinExistence type="predicted"/>
<evidence type="ECO:0000256" key="2">
    <source>
        <dbReference type="ARBA" id="ARBA00023134"/>
    </source>
</evidence>
<dbReference type="GO" id="GO:0003924">
    <property type="term" value="F:GTPase activity"/>
    <property type="evidence" value="ECO:0007669"/>
    <property type="project" value="InterPro"/>
</dbReference>
<dbReference type="FunFam" id="3.40.50.300:FF:001447">
    <property type="entry name" value="Ras-related protein Rab-1B"/>
    <property type="match status" value="1"/>
</dbReference>
<evidence type="ECO:0000313" key="3">
    <source>
        <dbReference type="EMBL" id="KKN22063.1"/>
    </source>
</evidence>
<name>A0A0F9RXY2_9ZZZZ</name>
<dbReference type="GO" id="GO:0005525">
    <property type="term" value="F:GTP binding"/>
    <property type="evidence" value="ECO:0007669"/>
    <property type="project" value="UniProtKB-KW"/>
</dbReference>
<dbReference type="EMBL" id="LAZR01003095">
    <property type="protein sequence ID" value="KKN22063.1"/>
    <property type="molecule type" value="Genomic_DNA"/>
</dbReference>
<keyword evidence="1" id="KW-0547">Nucleotide-binding</keyword>
<dbReference type="InterPro" id="IPR027417">
    <property type="entry name" value="P-loop_NTPase"/>
</dbReference>
<comment type="caution">
    <text evidence="3">The sequence shown here is derived from an EMBL/GenBank/DDBJ whole genome shotgun (WGS) entry which is preliminary data.</text>
</comment>
<accession>A0A0F9RXY2</accession>
<gene>
    <name evidence="3" type="ORF">LCGC14_0918990</name>
</gene>
<organism evidence="3">
    <name type="scientific">marine sediment metagenome</name>
    <dbReference type="NCBI Taxonomy" id="412755"/>
    <lineage>
        <taxon>unclassified sequences</taxon>
        <taxon>metagenomes</taxon>
        <taxon>ecological metagenomes</taxon>
    </lineage>
</organism>
<keyword evidence="2" id="KW-0342">GTP-binding</keyword>
<dbReference type="PROSITE" id="PS51419">
    <property type="entry name" value="RAB"/>
    <property type="match status" value="1"/>
</dbReference>
<dbReference type="InterPro" id="IPR050227">
    <property type="entry name" value="Rab"/>
</dbReference>
<protein>
    <submittedName>
        <fullName evidence="3">Uncharacterized protein</fullName>
    </submittedName>
</protein>
<evidence type="ECO:0000256" key="1">
    <source>
        <dbReference type="ARBA" id="ARBA00022741"/>
    </source>
</evidence>
<dbReference type="SUPFAM" id="SSF52540">
    <property type="entry name" value="P-loop containing nucleoside triphosphate hydrolases"/>
    <property type="match status" value="1"/>
</dbReference>